<dbReference type="GO" id="GO:0004386">
    <property type="term" value="F:helicase activity"/>
    <property type="evidence" value="ECO:0007669"/>
    <property type="project" value="UniProtKB-KW"/>
</dbReference>
<dbReference type="Proteomes" id="UP000467841">
    <property type="component" value="Unassembled WGS sequence"/>
</dbReference>
<feature type="domain" description="Dicer dsRNA-binding fold" evidence="24">
    <location>
        <begin position="664"/>
        <end position="756"/>
    </location>
</feature>
<sequence length="1718" mass="192724">MDYKGGDVPSSTVDHSLTGENKTNKRKINYLKLSWGGKTSGKKQKCSPILTATHKFLPSLTMMPYGEIGDDFCSLDCDPDASDINLSSSSSSSSFATSSSSSSFSSSYSAAGLEVCASTDDPSPKMEKDPRKIARRYQLDLCKKATEENVIVYLGTGCGKTHIAVMVIYELGHLILSPQKSVCVFLAPTVALVEQQAQVIAKSINFKVATHCGGNRTLSSHSDWERELSENEVLVMTPQILLHNLQHCFIRMECISLLILDECHHAQEQSNHPYAQILKVFYKTEGLQRPRIFGMTASPVVGKGSFQSKNLSKSINSLENLLNAKVYSVESNVQLDGFVSSPIVKVYYYQSAMSEVSQSTIIYEDMLKDIKQRCSASLKQQIDTHQTQSLLNMKKLLNKTHDNLIYSLVNLGLWGAIQAARIQLNSGHNAQEQPVEENLKSKICDKYLSLAAEVLSSSVPKDASELLSLTALKEPFFSRKLLQLIKILSAFRIEPHMKCIIFVNRIVTARTLSHILNQLKLLQSWKSDFLVGLSSGVKSMSRKSMKTILERFRSKELNLLVATKVGEEGLDIKTCCLVIRFDLPETVTSFIQSRGRARMPQSEYAFLVDRGNEKEMDLIENFKLSEDRMNMEITSRTSEETCPSLVDEVYRVPETGACISGGSSISLLYKYCSRLPHDEFFQPKPEFEFKPVDDLGGTICRIILPANAPISEIVSSLLPSTEAAKKNACLKAVYTLHNLGVLNDFLLPDSKDEVEDELSDDEFDFDKVEGVGCSRGELYEMLVPDLFKQKWDLSKRCINLHSYYIRFVPHPADRIYKNFGLFMMSPLPIEAETMDYDLHLANQRSVSVKISPAGDAEFDNDEIRLAEAFQEVALKILFERKELIPEFVPLGLQDSFRTSKSTFYLLLPISLHDTESISVDWATIRSCLSSPVFKAPSGLVENIVPPVGSHLKLANGCWDIDDVKNSVVFATHKKQFYFVTDICHGRNGFSPAKRSSTQSHLESIYNRYNVELKHPEQPLLRVKPLCYVRNLLHNRKRKDLEPHELEEYFIEIPPELSQLKIIGLSKDIGSSLSLLPSVMHRMENLLVAIQLKHVLSASIPEIAEVSGHRVLEALTTEKCQERFSLERLEVLGDAFLKFAVSRHLFLHHDRLDEGELTRRRSNVVNNSNLFRLAIKRNLQVYIRDQSFDPTQFFTFGHPCRVTCDEVVMKEVHSLDKGPGLLESETGEIRCSKGHHWLYKKTIADVVEALVGAFLVDSGFKGATGFLKWIGINVDFESLQVRDACVASNRYMPLTTHLNLAALENQLGYNFLHKGLLLQAFIHPSYNRHGGGCYQRLEFLGDAVLDYLMTSYFFTVFPKLKPGQLTDLRSLSVNNKALANVAVSFSLEKFIFCESIYLHEAIKDYTNFVAASPPLASGPSEGPKCPKVLGDLVESVLGALFLDCGFNLSHVWTIMLSFLDPVKNLSNLQVSPVKELLEFCQSYKWDREISVTKKDGAFSVQLKVTKKGSCLTTTATGRNKREGAKKAAQLMITELKAHEHIKTSNPLEAVLKNSCRNEATLIGYDEEPIDVVDLDGLEIENLRLQETFDEDPVTESKTSETSSSYIIRRVLTQEPSKEEDSPTQKTFRDAGGPSSKTAKSLLRETCVANCWKPPNFVCCEEKGPGHLKSFTYKVILEVDEAPNMRLECYGEAKSTKKCASEQAAEAALWCLEHTGFLRR</sequence>
<comment type="cofactor">
    <cofactor evidence="1">
        <name>Mn(2+)</name>
        <dbReference type="ChEBI" id="CHEBI:29035"/>
    </cofactor>
</comment>
<evidence type="ECO:0000256" key="9">
    <source>
        <dbReference type="ARBA" id="ARBA00022801"/>
    </source>
</evidence>
<dbReference type="FunFam" id="3.40.50.300:FF:000705">
    <property type="entry name" value="Endoribonuclease dicer-like protein"/>
    <property type="match status" value="1"/>
</dbReference>
<keyword evidence="15" id="KW-0539">Nucleus</keyword>
<gene>
    <name evidence="25" type="ORF">MERR_LOCUS46280</name>
</gene>
<dbReference type="Gene3D" id="2.170.260.10">
    <property type="entry name" value="paz domain"/>
    <property type="match status" value="1"/>
</dbReference>
<dbReference type="PROSITE" id="PS50821">
    <property type="entry name" value="PAZ"/>
    <property type="match status" value="1"/>
</dbReference>
<evidence type="ECO:0000256" key="13">
    <source>
        <dbReference type="ARBA" id="ARBA00022884"/>
    </source>
</evidence>
<reference evidence="25" key="1">
    <citation type="submission" date="2020-01" db="EMBL/GenBank/DDBJ databases">
        <authorList>
            <person name="Mishra B."/>
        </authorList>
    </citation>
    <scope>NUCLEOTIDE SEQUENCE [LARGE SCALE GENOMIC DNA]</scope>
</reference>
<dbReference type="SUPFAM" id="SSF69065">
    <property type="entry name" value="RNase III domain-like"/>
    <property type="match status" value="2"/>
</dbReference>
<evidence type="ECO:0000256" key="7">
    <source>
        <dbReference type="ARBA" id="ARBA00022741"/>
    </source>
</evidence>
<dbReference type="PROSITE" id="PS51192">
    <property type="entry name" value="HELICASE_ATP_BIND_1"/>
    <property type="match status" value="1"/>
</dbReference>
<dbReference type="InterPro" id="IPR011545">
    <property type="entry name" value="DEAD/DEAH_box_helicase_dom"/>
</dbReference>
<organism evidence="25 26">
    <name type="scientific">Microthlaspi erraticum</name>
    <dbReference type="NCBI Taxonomy" id="1685480"/>
    <lineage>
        <taxon>Eukaryota</taxon>
        <taxon>Viridiplantae</taxon>
        <taxon>Streptophyta</taxon>
        <taxon>Embryophyta</taxon>
        <taxon>Tracheophyta</taxon>
        <taxon>Spermatophyta</taxon>
        <taxon>Magnoliopsida</taxon>
        <taxon>eudicotyledons</taxon>
        <taxon>Gunneridae</taxon>
        <taxon>Pentapetalae</taxon>
        <taxon>rosids</taxon>
        <taxon>malvids</taxon>
        <taxon>Brassicales</taxon>
        <taxon>Brassicaceae</taxon>
        <taxon>Coluteocarpeae</taxon>
        <taxon>Microthlaspi</taxon>
    </lineage>
</organism>
<evidence type="ECO:0000256" key="11">
    <source>
        <dbReference type="ARBA" id="ARBA00022840"/>
    </source>
</evidence>
<evidence type="ECO:0000313" key="26">
    <source>
        <dbReference type="Proteomes" id="UP000467841"/>
    </source>
</evidence>
<dbReference type="Pfam" id="PF00636">
    <property type="entry name" value="Ribonuclease_3"/>
    <property type="match status" value="2"/>
</dbReference>
<evidence type="ECO:0000259" key="24">
    <source>
        <dbReference type="PROSITE" id="PS51327"/>
    </source>
</evidence>
<evidence type="ECO:0000256" key="4">
    <source>
        <dbReference type="ARBA" id="ARBA00022722"/>
    </source>
</evidence>
<evidence type="ECO:0000256" key="5">
    <source>
        <dbReference type="ARBA" id="ARBA00022723"/>
    </source>
</evidence>
<name>A0A6D2L2M9_9BRAS</name>
<feature type="compositionally biased region" description="Basic and acidic residues" evidence="18">
    <location>
        <begin position="1614"/>
        <end position="1627"/>
    </location>
</feature>
<dbReference type="GO" id="GO:0003723">
    <property type="term" value="F:RNA binding"/>
    <property type="evidence" value="ECO:0007669"/>
    <property type="project" value="UniProtKB-UniRule"/>
</dbReference>
<protein>
    <recommendedName>
        <fullName evidence="27">Dicer-like protein 4</fullName>
    </recommendedName>
</protein>
<dbReference type="FunFam" id="3.30.160.380:FF:000001">
    <property type="entry name" value="Endoribonuclease dicer-like 1"/>
    <property type="match status" value="1"/>
</dbReference>
<keyword evidence="9" id="KW-0378">Hydrolase</keyword>
<keyword evidence="7" id="KW-0547">Nucleotide-binding</keyword>
<feature type="region of interest" description="Disordered" evidence="18">
    <location>
        <begin position="1589"/>
        <end position="1635"/>
    </location>
</feature>
<comment type="caution">
    <text evidence="25">The sequence shown here is derived from an EMBL/GenBank/DDBJ whole genome shotgun (WGS) entry which is preliminary data.</text>
</comment>
<dbReference type="PROSITE" id="PS00517">
    <property type="entry name" value="RNASE_3_1"/>
    <property type="match status" value="1"/>
</dbReference>
<dbReference type="CDD" id="cd19869">
    <property type="entry name" value="DSRM_DCL_plant"/>
    <property type="match status" value="1"/>
</dbReference>
<dbReference type="Pfam" id="PF14709">
    <property type="entry name" value="DND1_DSRM"/>
    <property type="match status" value="1"/>
</dbReference>
<evidence type="ECO:0000259" key="22">
    <source>
        <dbReference type="PROSITE" id="PS51192"/>
    </source>
</evidence>
<dbReference type="GO" id="GO:0005634">
    <property type="term" value="C:nucleus"/>
    <property type="evidence" value="ECO:0007669"/>
    <property type="project" value="UniProtKB-SubCell"/>
</dbReference>
<dbReference type="FunFam" id="1.10.1520.10:FF:000004">
    <property type="entry name" value="Endoribonuclease dicer-like 1"/>
    <property type="match status" value="1"/>
</dbReference>
<dbReference type="CDD" id="cd18802">
    <property type="entry name" value="SF2_C_dicer"/>
    <property type="match status" value="1"/>
</dbReference>
<dbReference type="GO" id="GO:0010267">
    <property type="term" value="P:ta-siRNA processing"/>
    <property type="evidence" value="ECO:0007669"/>
    <property type="project" value="UniProtKB-ARBA"/>
</dbReference>
<evidence type="ECO:0000256" key="2">
    <source>
        <dbReference type="ARBA" id="ARBA00001946"/>
    </source>
</evidence>
<keyword evidence="8" id="KW-0255">Endonuclease</keyword>
<evidence type="ECO:0000256" key="1">
    <source>
        <dbReference type="ARBA" id="ARBA00001936"/>
    </source>
</evidence>
<dbReference type="GO" id="GO:0004525">
    <property type="term" value="F:ribonuclease III activity"/>
    <property type="evidence" value="ECO:0007669"/>
    <property type="project" value="InterPro"/>
</dbReference>
<dbReference type="Pfam" id="PF03368">
    <property type="entry name" value="Dicer_dimer"/>
    <property type="match status" value="1"/>
</dbReference>
<dbReference type="FunFam" id="1.10.1520.10:FF:000031">
    <property type="entry name" value="Dicer-like protein 4"/>
    <property type="match status" value="1"/>
</dbReference>
<evidence type="ECO:0000256" key="3">
    <source>
        <dbReference type="ARBA" id="ARBA00004123"/>
    </source>
</evidence>
<comment type="similarity">
    <text evidence="16 17">Belongs to the helicase family. Dicer subfamily.</text>
</comment>
<accession>A0A6D2L2M9</accession>
<comment type="subcellular location">
    <subcellularLocation>
        <location evidence="3">Nucleus</location>
    </subcellularLocation>
</comment>
<dbReference type="FunFam" id="3.40.50.300:FF:000420">
    <property type="entry name" value="Endoribonuclease dicer-like 1"/>
    <property type="match status" value="1"/>
</dbReference>
<dbReference type="InterPro" id="IPR001650">
    <property type="entry name" value="Helicase_C-like"/>
</dbReference>
<dbReference type="PROSITE" id="PS51194">
    <property type="entry name" value="HELICASE_CTER"/>
    <property type="match status" value="1"/>
</dbReference>
<dbReference type="PROSITE" id="PS50142">
    <property type="entry name" value="RNASE_3_2"/>
    <property type="match status" value="2"/>
</dbReference>
<keyword evidence="13 17" id="KW-0694">RNA-binding</keyword>
<evidence type="ECO:0000259" key="19">
    <source>
        <dbReference type="PROSITE" id="PS50137"/>
    </source>
</evidence>
<dbReference type="GO" id="GO:0046872">
    <property type="term" value="F:metal ion binding"/>
    <property type="evidence" value="ECO:0007669"/>
    <property type="project" value="UniProtKB-KW"/>
</dbReference>
<dbReference type="GO" id="GO:0005737">
    <property type="term" value="C:cytoplasm"/>
    <property type="evidence" value="ECO:0007669"/>
    <property type="project" value="TreeGrafter"/>
</dbReference>
<evidence type="ECO:0000256" key="14">
    <source>
        <dbReference type="ARBA" id="ARBA00023158"/>
    </source>
</evidence>
<evidence type="ECO:0000313" key="25">
    <source>
        <dbReference type="EMBL" id="CAA7059044.1"/>
    </source>
</evidence>
<comment type="cofactor">
    <cofactor evidence="2">
        <name>Mg(2+)</name>
        <dbReference type="ChEBI" id="CHEBI:18420"/>
    </cofactor>
</comment>
<keyword evidence="14" id="KW-0943">RNA-mediated gene silencing</keyword>
<dbReference type="InterPro" id="IPR014001">
    <property type="entry name" value="Helicase_ATP-bd"/>
</dbReference>
<dbReference type="EMBL" id="CACVBM020001751">
    <property type="protein sequence ID" value="CAA7059044.1"/>
    <property type="molecule type" value="Genomic_DNA"/>
</dbReference>
<evidence type="ECO:0000256" key="18">
    <source>
        <dbReference type="SAM" id="MobiDB-lite"/>
    </source>
</evidence>
<feature type="compositionally biased region" description="Low complexity" evidence="18">
    <location>
        <begin position="87"/>
        <end position="106"/>
    </location>
</feature>
<dbReference type="InterPro" id="IPR036389">
    <property type="entry name" value="RNase_III_sf"/>
</dbReference>
<keyword evidence="26" id="KW-1185">Reference proteome</keyword>
<dbReference type="Gene3D" id="3.30.160.380">
    <property type="entry name" value="Dicer dimerisation domain"/>
    <property type="match status" value="1"/>
</dbReference>
<keyword evidence="5" id="KW-0479">Metal-binding</keyword>
<evidence type="ECO:0000256" key="16">
    <source>
        <dbReference type="ARBA" id="ARBA00035116"/>
    </source>
</evidence>
<dbReference type="SMART" id="SM00490">
    <property type="entry name" value="HELICc"/>
    <property type="match status" value="1"/>
</dbReference>
<dbReference type="CDD" id="cd18034">
    <property type="entry name" value="DEXHc_dicer"/>
    <property type="match status" value="1"/>
</dbReference>
<feature type="region of interest" description="Disordered" evidence="18">
    <location>
        <begin position="1"/>
        <end position="20"/>
    </location>
</feature>
<dbReference type="PANTHER" id="PTHR14950:SF15">
    <property type="entry name" value="DICER-LIKE PROTEIN 4"/>
    <property type="match status" value="1"/>
</dbReference>
<feature type="domain" description="DRBM" evidence="19">
    <location>
        <begin position="1470"/>
        <end position="1536"/>
    </location>
</feature>
<dbReference type="InterPro" id="IPR038248">
    <property type="entry name" value="Dicer_dimer_sf"/>
</dbReference>
<feature type="compositionally biased region" description="Polar residues" evidence="18">
    <location>
        <begin position="9"/>
        <end position="20"/>
    </location>
</feature>
<dbReference type="Gene3D" id="1.10.1520.10">
    <property type="entry name" value="Ribonuclease III domain"/>
    <property type="match status" value="2"/>
</dbReference>
<dbReference type="PROSITE" id="PS50137">
    <property type="entry name" value="DS_RBD"/>
    <property type="match status" value="1"/>
</dbReference>
<feature type="domain" description="RNase III" evidence="20">
    <location>
        <begin position="1299"/>
        <end position="1444"/>
    </location>
</feature>
<keyword evidence="10" id="KW-0347">Helicase</keyword>
<evidence type="ECO:0000259" key="20">
    <source>
        <dbReference type="PROSITE" id="PS50142"/>
    </source>
</evidence>
<keyword evidence="6" id="KW-0677">Repeat</keyword>
<keyword evidence="11" id="KW-0067">ATP-binding</keyword>
<dbReference type="Gene3D" id="3.30.160.20">
    <property type="match status" value="2"/>
</dbReference>
<dbReference type="Pfam" id="PF00271">
    <property type="entry name" value="Helicase_C"/>
    <property type="match status" value="1"/>
</dbReference>
<evidence type="ECO:0008006" key="27">
    <source>
        <dbReference type="Google" id="ProtNLM"/>
    </source>
</evidence>
<feature type="compositionally biased region" description="Low complexity" evidence="18">
    <location>
        <begin position="1594"/>
        <end position="1603"/>
    </location>
</feature>
<evidence type="ECO:0000256" key="12">
    <source>
        <dbReference type="ARBA" id="ARBA00022842"/>
    </source>
</evidence>
<keyword evidence="12" id="KW-0460">Magnesium</keyword>
<feature type="domain" description="PAZ" evidence="21">
    <location>
        <begin position="946"/>
        <end position="1061"/>
    </location>
</feature>
<evidence type="ECO:0000256" key="10">
    <source>
        <dbReference type="ARBA" id="ARBA00022806"/>
    </source>
</evidence>
<evidence type="ECO:0000256" key="17">
    <source>
        <dbReference type="PROSITE-ProRule" id="PRU00657"/>
    </source>
</evidence>
<keyword evidence="4" id="KW-0540">Nuclease</keyword>
<dbReference type="SUPFAM" id="SSF54768">
    <property type="entry name" value="dsRNA-binding domain-like"/>
    <property type="match status" value="2"/>
</dbReference>
<dbReference type="SMART" id="SM00535">
    <property type="entry name" value="RIBOc"/>
    <property type="match status" value="2"/>
</dbReference>
<dbReference type="GO" id="GO:0005524">
    <property type="term" value="F:ATP binding"/>
    <property type="evidence" value="ECO:0007669"/>
    <property type="project" value="UniProtKB-KW"/>
</dbReference>
<evidence type="ECO:0000256" key="8">
    <source>
        <dbReference type="ARBA" id="ARBA00022759"/>
    </source>
</evidence>
<evidence type="ECO:0000256" key="15">
    <source>
        <dbReference type="ARBA" id="ARBA00023242"/>
    </source>
</evidence>
<dbReference type="SMART" id="SM00358">
    <property type="entry name" value="DSRM"/>
    <property type="match status" value="2"/>
</dbReference>
<dbReference type="SMART" id="SM00487">
    <property type="entry name" value="DEXDc"/>
    <property type="match status" value="1"/>
</dbReference>
<feature type="domain" description="Helicase ATP-binding" evidence="22">
    <location>
        <begin position="141"/>
        <end position="317"/>
    </location>
</feature>
<feature type="domain" description="Helicase C-terminal" evidence="23">
    <location>
        <begin position="480"/>
        <end position="637"/>
    </location>
</feature>
<dbReference type="PROSITE" id="PS51327">
    <property type="entry name" value="DICER_DSRBF"/>
    <property type="match status" value="1"/>
</dbReference>
<evidence type="ECO:0000259" key="23">
    <source>
        <dbReference type="PROSITE" id="PS51194"/>
    </source>
</evidence>
<dbReference type="SUPFAM" id="SSF52540">
    <property type="entry name" value="P-loop containing nucleoside triphosphate hydrolases"/>
    <property type="match status" value="1"/>
</dbReference>
<feature type="region of interest" description="Disordered" evidence="18">
    <location>
        <begin position="85"/>
        <end position="106"/>
    </location>
</feature>
<dbReference type="InterPro" id="IPR003100">
    <property type="entry name" value="PAZ_dom"/>
</dbReference>
<evidence type="ECO:0000256" key="6">
    <source>
        <dbReference type="ARBA" id="ARBA00022737"/>
    </source>
</evidence>
<dbReference type="OrthoDB" id="6513042at2759"/>
<dbReference type="Gene3D" id="3.40.50.300">
    <property type="entry name" value="P-loop containing nucleotide triphosphate hydrolases"/>
    <property type="match status" value="2"/>
</dbReference>
<dbReference type="InterPro" id="IPR000999">
    <property type="entry name" value="RNase_III_dom"/>
</dbReference>
<proteinExistence type="inferred from homology"/>
<dbReference type="SMART" id="SM00949">
    <property type="entry name" value="PAZ"/>
    <property type="match status" value="1"/>
</dbReference>
<dbReference type="CDD" id="cd00593">
    <property type="entry name" value="RIBOc"/>
    <property type="match status" value="2"/>
</dbReference>
<dbReference type="InterPro" id="IPR014720">
    <property type="entry name" value="dsRBD_dom"/>
</dbReference>
<dbReference type="PANTHER" id="PTHR14950">
    <property type="entry name" value="DICER-RELATED"/>
    <property type="match status" value="1"/>
</dbReference>
<dbReference type="InterPro" id="IPR005034">
    <property type="entry name" value="Dicer_dimerisation"/>
</dbReference>
<feature type="domain" description="RNase III" evidence="20">
    <location>
        <begin position="1112"/>
        <end position="1258"/>
    </location>
</feature>
<evidence type="ECO:0000259" key="21">
    <source>
        <dbReference type="PROSITE" id="PS50821"/>
    </source>
</evidence>
<dbReference type="InterPro" id="IPR027417">
    <property type="entry name" value="P-loop_NTPase"/>
</dbReference>
<dbReference type="Pfam" id="PF00270">
    <property type="entry name" value="DEAD"/>
    <property type="match status" value="1"/>
</dbReference>